<evidence type="ECO:0000313" key="3">
    <source>
        <dbReference type="Proteomes" id="UP000438429"/>
    </source>
</evidence>
<protein>
    <submittedName>
        <fullName evidence="2">Uncharacterized protein</fullName>
    </submittedName>
</protein>
<evidence type="ECO:0000256" key="1">
    <source>
        <dbReference type="SAM" id="MobiDB-lite"/>
    </source>
</evidence>
<reference evidence="2 3" key="1">
    <citation type="submission" date="2019-06" db="EMBL/GenBank/DDBJ databases">
        <title>Draft genomes of female and male turbot (Scophthalmus maximus).</title>
        <authorList>
            <person name="Xu H."/>
            <person name="Xu X.-W."/>
            <person name="Shao C."/>
            <person name="Chen S."/>
        </authorList>
    </citation>
    <scope>NUCLEOTIDE SEQUENCE [LARGE SCALE GENOMIC DNA]</scope>
    <source>
        <strain evidence="2">Ysfricsl-2016a</strain>
        <tissue evidence="2">Blood</tissue>
    </source>
</reference>
<organism evidence="2 3">
    <name type="scientific">Scophthalmus maximus</name>
    <name type="common">Turbot</name>
    <name type="synonym">Psetta maxima</name>
    <dbReference type="NCBI Taxonomy" id="52904"/>
    <lineage>
        <taxon>Eukaryota</taxon>
        <taxon>Metazoa</taxon>
        <taxon>Chordata</taxon>
        <taxon>Craniata</taxon>
        <taxon>Vertebrata</taxon>
        <taxon>Euteleostomi</taxon>
        <taxon>Actinopterygii</taxon>
        <taxon>Neopterygii</taxon>
        <taxon>Teleostei</taxon>
        <taxon>Neoteleostei</taxon>
        <taxon>Acanthomorphata</taxon>
        <taxon>Carangaria</taxon>
        <taxon>Pleuronectiformes</taxon>
        <taxon>Pleuronectoidei</taxon>
        <taxon>Scophthalmidae</taxon>
        <taxon>Scophthalmus</taxon>
    </lineage>
</organism>
<dbReference type="AlphaFoldDB" id="A0A6A4TGB9"/>
<feature type="region of interest" description="Disordered" evidence="1">
    <location>
        <begin position="201"/>
        <end position="231"/>
    </location>
</feature>
<dbReference type="Proteomes" id="UP000438429">
    <property type="component" value="Unassembled WGS sequence"/>
</dbReference>
<evidence type="ECO:0000313" key="2">
    <source>
        <dbReference type="EMBL" id="KAF0041911.1"/>
    </source>
</evidence>
<proteinExistence type="predicted"/>
<comment type="caution">
    <text evidence="2">The sequence shown here is derived from an EMBL/GenBank/DDBJ whole genome shotgun (WGS) entry which is preliminary data.</text>
</comment>
<feature type="compositionally biased region" description="Basic and acidic residues" evidence="1">
    <location>
        <begin position="210"/>
        <end position="225"/>
    </location>
</feature>
<name>A0A6A4TGB9_SCOMX</name>
<accession>A0A6A4TGB9</accession>
<dbReference type="EMBL" id="VEVO01000005">
    <property type="protein sequence ID" value="KAF0041911.1"/>
    <property type="molecule type" value="Genomic_DNA"/>
</dbReference>
<gene>
    <name evidence="2" type="ORF">F2P81_005443</name>
</gene>
<sequence>MYVTEEACRFQYECGTTPRKTATRCRSSVARGGINLATGLVAVTRWLFISAEPIRGEVMKWLRVQRSATDRLFKGPRRDLIVPAQVMREQEDTAGGILRMKCGESVGCALVHGLQRVQTPVKREENRKYREIDPNISKFYRCGNKYIRAPQYIQSYALIRCTIREAVWPLNSRATEQVDPPKKPTFREILDRYRIVKTSETGAPTTARPVHREPRINERSDDKGPRCFSPEPAGRRRIQIEFATTL</sequence>